<dbReference type="PANTHER" id="PTHR43214:SF41">
    <property type="entry name" value="NITRATE_NITRITE RESPONSE REGULATOR PROTEIN NARP"/>
    <property type="match status" value="1"/>
</dbReference>
<dbReference type="InterPro" id="IPR011006">
    <property type="entry name" value="CheY-like_superfamily"/>
</dbReference>
<dbReference type="InterPro" id="IPR000792">
    <property type="entry name" value="Tscrpt_reg_LuxR_C"/>
</dbReference>
<dbReference type="GO" id="GO:0000160">
    <property type="term" value="P:phosphorelay signal transduction system"/>
    <property type="evidence" value="ECO:0007669"/>
    <property type="project" value="InterPro"/>
</dbReference>
<dbReference type="PROSITE" id="PS50110">
    <property type="entry name" value="RESPONSE_REGULATORY"/>
    <property type="match status" value="1"/>
</dbReference>
<dbReference type="InterPro" id="IPR058245">
    <property type="entry name" value="NreC/VraR/RcsB-like_REC"/>
</dbReference>
<dbReference type="EMBL" id="SIHJ01000001">
    <property type="protein sequence ID" value="TWT35133.1"/>
    <property type="molecule type" value="Genomic_DNA"/>
</dbReference>
<feature type="domain" description="HTH luxR-type" evidence="6">
    <location>
        <begin position="143"/>
        <end position="208"/>
    </location>
</feature>
<gene>
    <name evidence="8" type="primary">vraR</name>
    <name evidence="8" type="ORF">KOR34_00200</name>
</gene>
<accession>A0A5C5VAY0</accession>
<evidence type="ECO:0000259" key="7">
    <source>
        <dbReference type="PROSITE" id="PS50110"/>
    </source>
</evidence>
<dbReference type="PRINTS" id="PR00038">
    <property type="entry name" value="HTHLUXR"/>
</dbReference>
<evidence type="ECO:0000256" key="1">
    <source>
        <dbReference type="ARBA" id="ARBA00022553"/>
    </source>
</evidence>
<evidence type="ECO:0000256" key="3">
    <source>
        <dbReference type="ARBA" id="ARBA00023125"/>
    </source>
</evidence>
<dbReference type="RefSeq" id="WP_146561068.1">
    <property type="nucleotide sequence ID" value="NZ_SIHJ01000001.1"/>
</dbReference>
<dbReference type="InterPro" id="IPR001789">
    <property type="entry name" value="Sig_transdc_resp-reg_receiver"/>
</dbReference>
<dbReference type="GO" id="GO:0003677">
    <property type="term" value="F:DNA binding"/>
    <property type="evidence" value="ECO:0007669"/>
    <property type="project" value="UniProtKB-KW"/>
</dbReference>
<name>A0A5C5VAY0_9BACT</name>
<dbReference type="PANTHER" id="PTHR43214">
    <property type="entry name" value="TWO-COMPONENT RESPONSE REGULATOR"/>
    <property type="match status" value="1"/>
</dbReference>
<reference evidence="8 9" key="1">
    <citation type="submission" date="2019-02" db="EMBL/GenBank/DDBJ databases">
        <title>Deep-cultivation of Planctomycetes and their phenomic and genomic characterization uncovers novel biology.</title>
        <authorList>
            <person name="Wiegand S."/>
            <person name="Jogler M."/>
            <person name="Boedeker C."/>
            <person name="Pinto D."/>
            <person name="Vollmers J."/>
            <person name="Rivas-Marin E."/>
            <person name="Kohn T."/>
            <person name="Peeters S.H."/>
            <person name="Heuer A."/>
            <person name="Rast P."/>
            <person name="Oberbeckmann S."/>
            <person name="Bunk B."/>
            <person name="Jeske O."/>
            <person name="Meyerdierks A."/>
            <person name="Storesund J.E."/>
            <person name="Kallscheuer N."/>
            <person name="Luecker S."/>
            <person name="Lage O.M."/>
            <person name="Pohl T."/>
            <person name="Merkel B.J."/>
            <person name="Hornburger P."/>
            <person name="Mueller R.-W."/>
            <person name="Bruemmer F."/>
            <person name="Labrenz M."/>
            <person name="Spormann A.M."/>
            <person name="Op Den Camp H."/>
            <person name="Overmann J."/>
            <person name="Amann R."/>
            <person name="Jetten M.S.M."/>
            <person name="Mascher T."/>
            <person name="Medema M.H."/>
            <person name="Devos D.P."/>
            <person name="Kaster A.-K."/>
            <person name="Ovreas L."/>
            <person name="Rohde M."/>
            <person name="Galperin M.Y."/>
            <person name="Jogler C."/>
        </authorList>
    </citation>
    <scope>NUCLEOTIDE SEQUENCE [LARGE SCALE GENOMIC DNA]</scope>
    <source>
        <strain evidence="8 9">KOR34</strain>
    </source>
</reference>
<dbReference type="Pfam" id="PF00072">
    <property type="entry name" value="Response_reg"/>
    <property type="match status" value="1"/>
</dbReference>
<keyword evidence="2" id="KW-0805">Transcription regulation</keyword>
<dbReference type="GO" id="GO:0006355">
    <property type="term" value="P:regulation of DNA-templated transcription"/>
    <property type="evidence" value="ECO:0007669"/>
    <property type="project" value="InterPro"/>
</dbReference>
<evidence type="ECO:0000259" key="6">
    <source>
        <dbReference type="PROSITE" id="PS50043"/>
    </source>
</evidence>
<dbReference type="SUPFAM" id="SSF46894">
    <property type="entry name" value="C-terminal effector domain of the bipartite response regulators"/>
    <property type="match status" value="1"/>
</dbReference>
<keyword evidence="9" id="KW-1185">Reference proteome</keyword>
<feature type="domain" description="Response regulatory" evidence="7">
    <location>
        <begin position="4"/>
        <end position="119"/>
    </location>
</feature>
<dbReference type="CDD" id="cd17535">
    <property type="entry name" value="REC_NarL-like"/>
    <property type="match status" value="1"/>
</dbReference>
<dbReference type="Gene3D" id="3.40.50.2300">
    <property type="match status" value="1"/>
</dbReference>
<dbReference type="SUPFAM" id="SSF52172">
    <property type="entry name" value="CheY-like"/>
    <property type="match status" value="1"/>
</dbReference>
<evidence type="ECO:0000313" key="9">
    <source>
        <dbReference type="Proteomes" id="UP000316714"/>
    </source>
</evidence>
<evidence type="ECO:0000256" key="5">
    <source>
        <dbReference type="PROSITE-ProRule" id="PRU00169"/>
    </source>
</evidence>
<evidence type="ECO:0000313" key="8">
    <source>
        <dbReference type="EMBL" id="TWT35133.1"/>
    </source>
</evidence>
<dbReference type="Proteomes" id="UP000316714">
    <property type="component" value="Unassembled WGS sequence"/>
</dbReference>
<dbReference type="SMART" id="SM00448">
    <property type="entry name" value="REC"/>
    <property type="match status" value="1"/>
</dbReference>
<keyword evidence="1" id="KW-0597">Phosphoprotein</keyword>
<dbReference type="InterPro" id="IPR039420">
    <property type="entry name" value="WalR-like"/>
</dbReference>
<keyword evidence="3" id="KW-0238">DNA-binding</keyword>
<dbReference type="CDD" id="cd06170">
    <property type="entry name" value="LuxR_C_like"/>
    <property type="match status" value="1"/>
</dbReference>
<dbReference type="Pfam" id="PF00196">
    <property type="entry name" value="GerE"/>
    <property type="match status" value="1"/>
</dbReference>
<evidence type="ECO:0000256" key="2">
    <source>
        <dbReference type="ARBA" id="ARBA00023015"/>
    </source>
</evidence>
<sequence>MSVRLLVVDDHPVVRAGVRSLLDGSGVEVAGEAESAEQALAAIPDAAPNVVLTAVRLGGVDGIELISRLRANGHAAPVLCFSGHDNPTYVARAMSAGAVGYLLKSASREELLQSIQTAASGDECWTAQERKRHKGPIPTELLRQNLEVTLTKRESEVLKQLAFGLTNKEIANTLGLRYDTVKEHVQHVLRKLAVNDRTQAAVWAVRKGLV</sequence>
<dbReference type="PROSITE" id="PS50043">
    <property type="entry name" value="HTH_LUXR_2"/>
    <property type="match status" value="1"/>
</dbReference>
<dbReference type="AlphaFoldDB" id="A0A5C5VAY0"/>
<dbReference type="SMART" id="SM00421">
    <property type="entry name" value="HTH_LUXR"/>
    <property type="match status" value="1"/>
</dbReference>
<protein>
    <submittedName>
        <fullName evidence="8">Response regulator protein VraR</fullName>
    </submittedName>
</protein>
<evidence type="ECO:0000256" key="4">
    <source>
        <dbReference type="ARBA" id="ARBA00023163"/>
    </source>
</evidence>
<comment type="caution">
    <text evidence="8">The sequence shown here is derived from an EMBL/GenBank/DDBJ whole genome shotgun (WGS) entry which is preliminary data.</text>
</comment>
<comment type="caution">
    <text evidence="5">Lacks conserved residue(s) required for the propagation of feature annotation.</text>
</comment>
<proteinExistence type="predicted"/>
<organism evidence="8 9">
    <name type="scientific">Posidoniimonas corsicana</name>
    <dbReference type="NCBI Taxonomy" id="1938618"/>
    <lineage>
        <taxon>Bacteria</taxon>
        <taxon>Pseudomonadati</taxon>
        <taxon>Planctomycetota</taxon>
        <taxon>Planctomycetia</taxon>
        <taxon>Pirellulales</taxon>
        <taxon>Lacipirellulaceae</taxon>
        <taxon>Posidoniimonas</taxon>
    </lineage>
</organism>
<keyword evidence="4" id="KW-0804">Transcription</keyword>
<dbReference type="PROSITE" id="PS00622">
    <property type="entry name" value="HTH_LUXR_1"/>
    <property type="match status" value="1"/>
</dbReference>
<dbReference type="InterPro" id="IPR016032">
    <property type="entry name" value="Sig_transdc_resp-reg_C-effctor"/>
</dbReference>
<dbReference type="OrthoDB" id="271936at2"/>